<accession>A0ABQ1MB05</accession>
<dbReference type="Gene3D" id="3.10.450.50">
    <property type="match status" value="1"/>
</dbReference>
<evidence type="ECO:0000313" key="1">
    <source>
        <dbReference type="EMBL" id="GGC37104.1"/>
    </source>
</evidence>
<evidence type="ECO:0000313" key="2">
    <source>
        <dbReference type="Proteomes" id="UP000636010"/>
    </source>
</evidence>
<keyword evidence="2" id="KW-1185">Reference proteome</keyword>
<proteinExistence type="predicted"/>
<reference evidence="2" key="1">
    <citation type="journal article" date="2019" name="Int. J. Syst. Evol. Microbiol.">
        <title>The Global Catalogue of Microorganisms (GCM) 10K type strain sequencing project: providing services to taxonomists for standard genome sequencing and annotation.</title>
        <authorList>
            <consortium name="The Broad Institute Genomics Platform"/>
            <consortium name="The Broad Institute Genome Sequencing Center for Infectious Disease"/>
            <person name="Wu L."/>
            <person name="Ma J."/>
        </authorList>
    </citation>
    <scope>NUCLEOTIDE SEQUENCE [LARGE SCALE GENOMIC DNA]</scope>
    <source>
        <strain evidence="2">CGMCC 1.10832</strain>
    </source>
</reference>
<name>A0ABQ1MB05_9BACT</name>
<dbReference type="InterPro" id="IPR031977">
    <property type="entry name" value="DUF4783"/>
</dbReference>
<gene>
    <name evidence="1" type="ORF">GCM10011506_23130</name>
</gene>
<sequence length="142" mass="16336">MKMMNFNKIMKQHLIKLICLLIFSVFFLTGEAKAQSLFSNVRSALKAGSSKELAKYFHDTIELNINGESDNYSNVHAEIYLKDFFKKYEPVDFEYIHQGSSNEGLQYAIGSYSYAGGNFKLLIRTKSFKGVDKIYILDFVKE</sequence>
<comment type="caution">
    <text evidence="1">The sequence shown here is derived from an EMBL/GenBank/DDBJ whole genome shotgun (WGS) entry which is preliminary data.</text>
</comment>
<evidence type="ECO:0008006" key="3">
    <source>
        <dbReference type="Google" id="ProtNLM"/>
    </source>
</evidence>
<dbReference type="Pfam" id="PF16022">
    <property type="entry name" value="DUF4783"/>
    <property type="match status" value="1"/>
</dbReference>
<dbReference type="EMBL" id="BMEC01000007">
    <property type="protein sequence ID" value="GGC37104.1"/>
    <property type="molecule type" value="Genomic_DNA"/>
</dbReference>
<protein>
    <recommendedName>
        <fullName evidence="3">DUF4783 domain-containing protein</fullName>
    </recommendedName>
</protein>
<dbReference type="Proteomes" id="UP000636010">
    <property type="component" value="Unassembled WGS sequence"/>
</dbReference>
<organism evidence="1 2">
    <name type="scientific">Marivirga lumbricoides</name>
    <dbReference type="NCBI Taxonomy" id="1046115"/>
    <lineage>
        <taxon>Bacteria</taxon>
        <taxon>Pseudomonadati</taxon>
        <taxon>Bacteroidota</taxon>
        <taxon>Cytophagia</taxon>
        <taxon>Cytophagales</taxon>
        <taxon>Marivirgaceae</taxon>
        <taxon>Marivirga</taxon>
    </lineage>
</organism>